<dbReference type="AlphaFoldDB" id="A0A0C3KX84"/>
<dbReference type="GO" id="GO:0030488">
    <property type="term" value="P:tRNA methylation"/>
    <property type="evidence" value="ECO:0007669"/>
    <property type="project" value="TreeGrafter"/>
</dbReference>
<reference evidence="2 3" key="1">
    <citation type="submission" date="2014-04" db="EMBL/GenBank/DDBJ databases">
        <authorList>
            <consortium name="DOE Joint Genome Institute"/>
            <person name="Kuo A."/>
            <person name="Kohler A."/>
            <person name="Costa M.D."/>
            <person name="Nagy L.G."/>
            <person name="Floudas D."/>
            <person name="Copeland A."/>
            <person name="Barry K.W."/>
            <person name="Cichocki N."/>
            <person name="Veneault-Fourrey C."/>
            <person name="LaButti K."/>
            <person name="Lindquist E.A."/>
            <person name="Lipzen A."/>
            <person name="Lundell T."/>
            <person name="Morin E."/>
            <person name="Murat C."/>
            <person name="Sun H."/>
            <person name="Tunlid A."/>
            <person name="Henrissat B."/>
            <person name="Grigoriev I.V."/>
            <person name="Hibbett D.S."/>
            <person name="Martin F."/>
            <person name="Nordberg H.P."/>
            <person name="Cantor M.N."/>
            <person name="Hua S.X."/>
        </authorList>
    </citation>
    <scope>NUCLEOTIDE SEQUENCE [LARGE SCALE GENOMIC DNA]</scope>
    <source>
        <strain evidence="2 3">Marx 270</strain>
    </source>
</reference>
<proteinExistence type="predicted"/>
<organism evidence="2 3">
    <name type="scientific">Pisolithus tinctorius Marx 270</name>
    <dbReference type="NCBI Taxonomy" id="870435"/>
    <lineage>
        <taxon>Eukaryota</taxon>
        <taxon>Fungi</taxon>
        <taxon>Dikarya</taxon>
        <taxon>Basidiomycota</taxon>
        <taxon>Agaricomycotina</taxon>
        <taxon>Agaricomycetes</taxon>
        <taxon>Agaricomycetidae</taxon>
        <taxon>Boletales</taxon>
        <taxon>Sclerodermatineae</taxon>
        <taxon>Pisolithaceae</taxon>
        <taxon>Pisolithus</taxon>
    </lineage>
</organism>
<dbReference type="PANTHER" id="PTHR42714:SF2">
    <property type="entry name" value="TRNA MODIFICATION GTPASE GTPBP3, MITOCHONDRIAL"/>
    <property type="match status" value="1"/>
</dbReference>
<name>A0A0C3KX84_PISTI</name>
<evidence type="ECO:0000313" key="3">
    <source>
        <dbReference type="Proteomes" id="UP000054217"/>
    </source>
</evidence>
<evidence type="ECO:0000259" key="1">
    <source>
        <dbReference type="Pfam" id="PF01926"/>
    </source>
</evidence>
<dbReference type="EMBL" id="KN831945">
    <property type="protein sequence ID" value="KIO14157.1"/>
    <property type="molecule type" value="Genomic_DNA"/>
</dbReference>
<reference evidence="3" key="2">
    <citation type="submission" date="2015-01" db="EMBL/GenBank/DDBJ databases">
        <title>Evolutionary Origins and Diversification of the Mycorrhizal Mutualists.</title>
        <authorList>
            <consortium name="DOE Joint Genome Institute"/>
            <consortium name="Mycorrhizal Genomics Consortium"/>
            <person name="Kohler A."/>
            <person name="Kuo A."/>
            <person name="Nagy L.G."/>
            <person name="Floudas D."/>
            <person name="Copeland A."/>
            <person name="Barry K.W."/>
            <person name="Cichocki N."/>
            <person name="Veneault-Fourrey C."/>
            <person name="LaButti K."/>
            <person name="Lindquist E.A."/>
            <person name="Lipzen A."/>
            <person name="Lundell T."/>
            <person name="Morin E."/>
            <person name="Murat C."/>
            <person name="Riley R."/>
            <person name="Ohm R."/>
            <person name="Sun H."/>
            <person name="Tunlid A."/>
            <person name="Henrissat B."/>
            <person name="Grigoriev I.V."/>
            <person name="Hibbett D.S."/>
            <person name="Martin F."/>
        </authorList>
    </citation>
    <scope>NUCLEOTIDE SEQUENCE [LARGE SCALE GENOMIC DNA]</scope>
    <source>
        <strain evidence="3">Marx 270</strain>
    </source>
</reference>
<dbReference type="STRING" id="870435.A0A0C3KX84"/>
<sequence length="169" mass="18597">MNVVIAGESGIGKSSLINLIAGQQLARTSNDASVCTLAPQSYNVRIDGRDFLLWDTPGFNEGLTDTPRTTNYSEVFRSFLQRMSFEGEIDLLLYCIPASRARIAMVKNYQAICSVVPPTTPIVAVVTRLERHPDQMEDWWANNEDDLQSLGMNFAGHACVTALPDSGAR</sequence>
<dbReference type="GO" id="GO:0005829">
    <property type="term" value="C:cytosol"/>
    <property type="evidence" value="ECO:0007669"/>
    <property type="project" value="TreeGrafter"/>
</dbReference>
<keyword evidence="3" id="KW-1185">Reference proteome</keyword>
<dbReference type="InParanoid" id="A0A0C3KX84"/>
<gene>
    <name evidence="2" type="ORF">M404DRAFT_12059</name>
</gene>
<dbReference type="OrthoDB" id="8954335at2759"/>
<dbReference type="Gene3D" id="3.40.50.300">
    <property type="entry name" value="P-loop containing nucleotide triphosphate hydrolases"/>
    <property type="match status" value="1"/>
</dbReference>
<dbReference type="InterPro" id="IPR006073">
    <property type="entry name" value="GTP-bd"/>
</dbReference>
<dbReference type="Proteomes" id="UP000054217">
    <property type="component" value="Unassembled WGS sequence"/>
</dbReference>
<protein>
    <recommendedName>
        <fullName evidence="1">G domain-containing protein</fullName>
    </recommendedName>
</protein>
<dbReference type="HOGENOM" id="CLU_050405_1_0_1"/>
<dbReference type="SUPFAM" id="SSF52540">
    <property type="entry name" value="P-loop containing nucleoside triphosphate hydrolases"/>
    <property type="match status" value="1"/>
</dbReference>
<dbReference type="GO" id="GO:0005525">
    <property type="term" value="F:GTP binding"/>
    <property type="evidence" value="ECO:0007669"/>
    <property type="project" value="InterPro"/>
</dbReference>
<evidence type="ECO:0000313" key="2">
    <source>
        <dbReference type="EMBL" id="KIO14157.1"/>
    </source>
</evidence>
<dbReference type="GO" id="GO:0002098">
    <property type="term" value="P:tRNA wobble uridine modification"/>
    <property type="evidence" value="ECO:0007669"/>
    <property type="project" value="TreeGrafter"/>
</dbReference>
<dbReference type="Pfam" id="PF01926">
    <property type="entry name" value="MMR_HSR1"/>
    <property type="match status" value="1"/>
</dbReference>
<dbReference type="PANTHER" id="PTHR42714">
    <property type="entry name" value="TRNA MODIFICATION GTPASE GTPBP3"/>
    <property type="match status" value="1"/>
</dbReference>
<dbReference type="InterPro" id="IPR027417">
    <property type="entry name" value="P-loop_NTPase"/>
</dbReference>
<feature type="domain" description="G" evidence="1">
    <location>
        <begin position="2"/>
        <end position="100"/>
    </location>
</feature>
<accession>A0A0C3KX84</accession>